<sequence>MSISFILLTEPAGQFNMSMSDNVHSLPKVKESARKFLEYCLVRKSDIPRTFGCDEYSDENMAPIRDATRDWVVVIEDGISSDAQWAQFLQERTRELCEL</sequence>
<reference evidence="1 2" key="1">
    <citation type="submission" date="2023-01" db="EMBL/GenBank/DDBJ databases">
        <title>Analysis of 21 Apiospora genomes using comparative genomics revels a genus with tremendous synthesis potential of carbohydrate active enzymes and secondary metabolites.</title>
        <authorList>
            <person name="Sorensen T."/>
        </authorList>
    </citation>
    <scope>NUCLEOTIDE SEQUENCE [LARGE SCALE GENOMIC DNA]</scope>
    <source>
        <strain evidence="1 2">CBS 33761</strain>
    </source>
</reference>
<proteinExistence type="predicted"/>
<dbReference type="EMBL" id="JAQQWK010000012">
    <property type="protein sequence ID" value="KAK8022564.1"/>
    <property type="molecule type" value="Genomic_DNA"/>
</dbReference>
<name>A0ABR1RZG7_9PEZI</name>
<gene>
    <name evidence="1" type="ORF">PG993_013331</name>
</gene>
<evidence type="ECO:0000313" key="1">
    <source>
        <dbReference type="EMBL" id="KAK8022564.1"/>
    </source>
</evidence>
<protein>
    <submittedName>
        <fullName evidence="1">Uncharacterized protein</fullName>
    </submittedName>
</protein>
<keyword evidence="2" id="KW-1185">Reference proteome</keyword>
<organism evidence="1 2">
    <name type="scientific">Apiospora rasikravindrae</name>
    <dbReference type="NCBI Taxonomy" id="990691"/>
    <lineage>
        <taxon>Eukaryota</taxon>
        <taxon>Fungi</taxon>
        <taxon>Dikarya</taxon>
        <taxon>Ascomycota</taxon>
        <taxon>Pezizomycotina</taxon>
        <taxon>Sordariomycetes</taxon>
        <taxon>Xylariomycetidae</taxon>
        <taxon>Amphisphaeriales</taxon>
        <taxon>Apiosporaceae</taxon>
        <taxon>Apiospora</taxon>
    </lineage>
</organism>
<comment type="caution">
    <text evidence="1">The sequence shown here is derived from an EMBL/GenBank/DDBJ whole genome shotgun (WGS) entry which is preliminary data.</text>
</comment>
<accession>A0ABR1RZG7</accession>
<dbReference type="Proteomes" id="UP001444661">
    <property type="component" value="Unassembled WGS sequence"/>
</dbReference>
<evidence type="ECO:0000313" key="2">
    <source>
        <dbReference type="Proteomes" id="UP001444661"/>
    </source>
</evidence>